<evidence type="ECO:0000313" key="4">
    <source>
        <dbReference type="EMBL" id="GGQ94257.1"/>
    </source>
</evidence>
<feature type="region of interest" description="Disordered" evidence="3">
    <location>
        <begin position="1"/>
        <end position="22"/>
    </location>
</feature>
<comment type="similarity">
    <text evidence="1">Belongs to the short-chain dehydrogenases/reductases (SDR) family.</text>
</comment>
<organism evidence="4 5">
    <name type="scientific">Deinococcus ruber</name>
    <dbReference type="NCBI Taxonomy" id="1848197"/>
    <lineage>
        <taxon>Bacteria</taxon>
        <taxon>Thermotogati</taxon>
        <taxon>Deinococcota</taxon>
        <taxon>Deinococci</taxon>
        <taxon>Deinococcales</taxon>
        <taxon>Deinococcaceae</taxon>
        <taxon>Deinococcus</taxon>
    </lineage>
</organism>
<dbReference type="PROSITE" id="PS00061">
    <property type="entry name" value="ADH_SHORT"/>
    <property type="match status" value="1"/>
</dbReference>
<dbReference type="InterPro" id="IPR020904">
    <property type="entry name" value="Sc_DH/Rdtase_CS"/>
</dbReference>
<dbReference type="SUPFAM" id="SSF51735">
    <property type="entry name" value="NAD(P)-binding Rossmann-fold domains"/>
    <property type="match status" value="1"/>
</dbReference>
<dbReference type="InterPro" id="IPR036291">
    <property type="entry name" value="NAD(P)-bd_dom_sf"/>
</dbReference>
<dbReference type="PANTHER" id="PTHR42760">
    <property type="entry name" value="SHORT-CHAIN DEHYDROGENASES/REDUCTASES FAMILY MEMBER"/>
    <property type="match status" value="1"/>
</dbReference>
<accession>A0A918BVC2</accession>
<reference evidence="4" key="1">
    <citation type="journal article" date="2014" name="Int. J. Syst. Evol. Microbiol.">
        <title>Complete genome sequence of Corynebacterium casei LMG S-19264T (=DSM 44701T), isolated from a smear-ripened cheese.</title>
        <authorList>
            <consortium name="US DOE Joint Genome Institute (JGI-PGF)"/>
            <person name="Walter F."/>
            <person name="Albersmeier A."/>
            <person name="Kalinowski J."/>
            <person name="Ruckert C."/>
        </authorList>
    </citation>
    <scope>NUCLEOTIDE SEQUENCE</scope>
    <source>
        <strain evidence="4">JCM 31311</strain>
    </source>
</reference>
<evidence type="ECO:0000256" key="1">
    <source>
        <dbReference type="ARBA" id="ARBA00006484"/>
    </source>
</evidence>
<gene>
    <name evidence="4" type="ORF">GCM10008957_02990</name>
</gene>
<feature type="compositionally biased region" description="Low complexity" evidence="3">
    <location>
        <begin position="1"/>
        <end position="21"/>
    </location>
</feature>
<keyword evidence="2" id="KW-0560">Oxidoreductase</keyword>
<dbReference type="PRINTS" id="PR00080">
    <property type="entry name" value="SDRFAMILY"/>
</dbReference>
<sequence>MAVAFPYSSGMSSPSESLPGGTPRITVITGAAQGIGRRTAELCAERGDLLALLDLKLSPVPAGAEALILTGDLSDEAVVQAHAAAIVERWGRVDTLVNNAGISFITPAEDTTAAGFRRVLDVNLTAPFLLSRELGRTMLAQGSGSIVNVASVAGLLGIADRAAYNASKHGLIGLTRTLAAEWGGRGVRVNAVCPGWVKTEMDEHDLGSGAYTDADIVGRVPMGRFASPDDIARAILYLSDAGASPFVNGVTLSVDGGWAADGSWESLRLKKR</sequence>
<reference evidence="4" key="2">
    <citation type="submission" date="2020-09" db="EMBL/GenBank/DDBJ databases">
        <authorList>
            <person name="Sun Q."/>
            <person name="Ohkuma M."/>
        </authorList>
    </citation>
    <scope>NUCLEOTIDE SEQUENCE</scope>
    <source>
        <strain evidence="4">JCM 31311</strain>
    </source>
</reference>
<dbReference type="GO" id="GO:0016616">
    <property type="term" value="F:oxidoreductase activity, acting on the CH-OH group of donors, NAD or NADP as acceptor"/>
    <property type="evidence" value="ECO:0007669"/>
    <property type="project" value="TreeGrafter"/>
</dbReference>
<dbReference type="CDD" id="cd05233">
    <property type="entry name" value="SDR_c"/>
    <property type="match status" value="1"/>
</dbReference>
<dbReference type="Proteomes" id="UP000603865">
    <property type="component" value="Unassembled WGS sequence"/>
</dbReference>
<dbReference type="PRINTS" id="PR00081">
    <property type="entry name" value="GDHRDH"/>
</dbReference>
<dbReference type="Gene3D" id="3.40.50.720">
    <property type="entry name" value="NAD(P)-binding Rossmann-like Domain"/>
    <property type="match status" value="1"/>
</dbReference>
<proteinExistence type="inferred from homology"/>
<dbReference type="Pfam" id="PF13561">
    <property type="entry name" value="adh_short_C2"/>
    <property type="match status" value="1"/>
</dbReference>
<comment type="caution">
    <text evidence="4">The sequence shown here is derived from an EMBL/GenBank/DDBJ whole genome shotgun (WGS) entry which is preliminary data.</text>
</comment>
<evidence type="ECO:0000256" key="3">
    <source>
        <dbReference type="SAM" id="MobiDB-lite"/>
    </source>
</evidence>
<dbReference type="AlphaFoldDB" id="A0A918BVC2"/>
<dbReference type="InterPro" id="IPR002347">
    <property type="entry name" value="SDR_fam"/>
</dbReference>
<dbReference type="EMBL" id="BMQL01000001">
    <property type="protein sequence ID" value="GGQ94257.1"/>
    <property type="molecule type" value="Genomic_DNA"/>
</dbReference>
<dbReference type="FunFam" id="3.40.50.720:FF:000084">
    <property type="entry name" value="Short-chain dehydrogenase reductase"/>
    <property type="match status" value="1"/>
</dbReference>
<evidence type="ECO:0000256" key="2">
    <source>
        <dbReference type="ARBA" id="ARBA00023002"/>
    </source>
</evidence>
<keyword evidence="5" id="KW-1185">Reference proteome</keyword>
<protein>
    <submittedName>
        <fullName evidence="4">Uncharacterized protein</fullName>
    </submittedName>
</protein>
<evidence type="ECO:0000313" key="5">
    <source>
        <dbReference type="Proteomes" id="UP000603865"/>
    </source>
</evidence>
<name>A0A918BVC2_9DEIO</name>
<dbReference type="PANTHER" id="PTHR42760:SF115">
    <property type="entry name" value="3-OXOACYL-[ACYL-CARRIER-PROTEIN] REDUCTASE FABG"/>
    <property type="match status" value="1"/>
</dbReference>